<feature type="signal peptide" evidence="2">
    <location>
        <begin position="1"/>
        <end position="20"/>
    </location>
</feature>
<evidence type="ECO:0000313" key="3">
    <source>
        <dbReference type="EMBL" id="MET7014298.1"/>
    </source>
</evidence>
<name>A0ABV2TL70_9RHOO</name>
<feature type="chain" id="PRO_5046121821" evidence="2">
    <location>
        <begin position="21"/>
        <end position="324"/>
    </location>
</feature>
<protein>
    <submittedName>
        <fullName evidence="3">Tripartite tricarboxylate transporter substrate binding protein</fullName>
    </submittedName>
</protein>
<comment type="similarity">
    <text evidence="1">Belongs to the UPF0065 (bug) family.</text>
</comment>
<dbReference type="CDD" id="cd07012">
    <property type="entry name" value="PBP2_Bug_TTT"/>
    <property type="match status" value="1"/>
</dbReference>
<reference evidence="3 4" key="1">
    <citation type="submission" date="2024-07" db="EMBL/GenBank/DDBJ databases">
        <title>Uliginosibacterium flavum JJ3220;KACC:17644.</title>
        <authorList>
            <person name="Kim M.K."/>
        </authorList>
    </citation>
    <scope>NUCLEOTIDE SEQUENCE [LARGE SCALE GENOMIC DNA]</scope>
    <source>
        <strain evidence="3 4">KACC:17644</strain>
    </source>
</reference>
<evidence type="ECO:0000256" key="2">
    <source>
        <dbReference type="SAM" id="SignalP"/>
    </source>
</evidence>
<dbReference type="SUPFAM" id="SSF53850">
    <property type="entry name" value="Periplasmic binding protein-like II"/>
    <property type="match status" value="1"/>
</dbReference>
<dbReference type="PANTHER" id="PTHR42928:SF5">
    <property type="entry name" value="BLR1237 PROTEIN"/>
    <property type="match status" value="1"/>
</dbReference>
<dbReference type="EMBL" id="JBEWZI010000008">
    <property type="protein sequence ID" value="MET7014298.1"/>
    <property type="molecule type" value="Genomic_DNA"/>
</dbReference>
<dbReference type="PANTHER" id="PTHR42928">
    <property type="entry name" value="TRICARBOXYLATE-BINDING PROTEIN"/>
    <property type="match status" value="1"/>
</dbReference>
<keyword evidence="4" id="KW-1185">Reference proteome</keyword>
<sequence length="324" mass="34764">MFRAVGLLIIWGLLQASAQAAEPYPSRPITLVIPYAAGSDTDVIGRMLGSLTHPDMNARAPVFENRTGASGLTASLWVRAAAPDGYTLLIARVGTHAIAPAIEVKRPYDQDEFTTLAILSTNPLICAVRKDSPYKTSRDLLAAIRQQPGKLKYGTSGAGTIQNLAAQYLLALGGLKPEAAKVRYSTSGATATEDLVNGHVDFVCNNANTVLPGMQAGKLRGLFTTAPARMTQAPDLLTAREAGLRDMVQIQGWTALMGPAKLPAEVTSKWKTVLAKLAKDPQWLAGNIQLGAQSALLNVKDPEKFVRDQYVLYDQLITTQGLRQ</sequence>
<dbReference type="Pfam" id="PF03401">
    <property type="entry name" value="TctC"/>
    <property type="match status" value="1"/>
</dbReference>
<dbReference type="Proteomes" id="UP001549691">
    <property type="component" value="Unassembled WGS sequence"/>
</dbReference>
<accession>A0ABV2TL70</accession>
<proteinExistence type="inferred from homology"/>
<gene>
    <name evidence="3" type="ORF">ABXR19_08850</name>
</gene>
<evidence type="ECO:0000313" key="4">
    <source>
        <dbReference type="Proteomes" id="UP001549691"/>
    </source>
</evidence>
<dbReference type="InterPro" id="IPR005064">
    <property type="entry name" value="BUG"/>
</dbReference>
<organism evidence="3 4">
    <name type="scientific">Uliginosibacterium flavum</name>
    <dbReference type="NCBI Taxonomy" id="1396831"/>
    <lineage>
        <taxon>Bacteria</taxon>
        <taxon>Pseudomonadati</taxon>
        <taxon>Pseudomonadota</taxon>
        <taxon>Betaproteobacteria</taxon>
        <taxon>Rhodocyclales</taxon>
        <taxon>Zoogloeaceae</taxon>
        <taxon>Uliginosibacterium</taxon>
    </lineage>
</organism>
<dbReference type="Gene3D" id="3.40.190.150">
    <property type="entry name" value="Bordetella uptake gene, domain 1"/>
    <property type="match status" value="1"/>
</dbReference>
<keyword evidence="2" id="KW-0732">Signal</keyword>
<evidence type="ECO:0000256" key="1">
    <source>
        <dbReference type="ARBA" id="ARBA00006987"/>
    </source>
</evidence>
<dbReference type="PIRSF" id="PIRSF017082">
    <property type="entry name" value="YflP"/>
    <property type="match status" value="1"/>
</dbReference>
<comment type="caution">
    <text evidence="3">The sequence shown here is derived from an EMBL/GenBank/DDBJ whole genome shotgun (WGS) entry which is preliminary data.</text>
</comment>
<dbReference type="RefSeq" id="WP_354600760.1">
    <property type="nucleotide sequence ID" value="NZ_JBEWZI010000008.1"/>
</dbReference>
<dbReference type="InterPro" id="IPR042100">
    <property type="entry name" value="Bug_dom1"/>
</dbReference>
<dbReference type="Gene3D" id="3.40.190.10">
    <property type="entry name" value="Periplasmic binding protein-like II"/>
    <property type="match status" value="1"/>
</dbReference>